<evidence type="ECO:0000256" key="1">
    <source>
        <dbReference type="SAM" id="MobiDB-lite"/>
    </source>
</evidence>
<keyword evidence="3" id="KW-1185">Reference proteome</keyword>
<dbReference type="GO" id="GO:0006660">
    <property type="term" value="P:phosphatidylserine catabolic process"/>
    <property type="evidence" value="ECO:0007669"/>
    <property type="project" value="TreeGrafter"/>
</dbReference>
<dbReference type="FunCoup" id="A0A6P5JYD2">
    <property type="interactions" value="199"/>
</dbReference>
<name>A0A6P5JYD2_PHACI</name>
<sequence length="479" mass="53647">MSSLTSSLSLPRYGSSCPLLLMCMNCFAKSLGHVFKTLIDDNYNDFRSWPVDFLWDEVSTQSNGHPARSRAEAAEGVLLMQATPQGSRCGSQIQLASYALAHSLGRWLVYPGSMFITTKALLPMLLEGQALLLDRYKGQRAKLKACDGKEIDTMFLDRRQQPGSWNLGLHLVICCEGNAGFYEMGCLTAPLEAGYSVLGWNHPGFAGSSSDASPQNDANAMDVVVKYALHRLNFLPERVVIYGWSIGTFTATWATMTYPQLGALVLDAPFDDLMPLALKVLPTFCNGLVERTVREHFNLNVAEQLCCYPGPVLLIRRMLDEAVNTEALSSENNDDQAPRAIDLEGNRGNYLLLKLLKYRYPRAMTDETVAAVKHWLQAANPEQEAAVCQKYCVDGKWCLTILQKYKTKNNKSRKKLRWKNQSTSPNPHGPDFPWKVGEDLSPFQQKRLAIFLAQKYMKNIEATHCCPLGPEDFQLPWTL</sequence>
<dbReference type="GeneID" id="110205224"/>
<dbReference type="Gene3D" id="3.40.50.1820">
    <property type="entry name" value="alpha/beta hydrolase"/>
    <property type="match status" value="1"/>
</dbReference>
<dbReference type="GO" id="GO:0047372">
    <property type="term" value="F:monoacylglycerol lipase activity"/>
    <property type="evidence" value="ECO:0007669"/>
    <property type="project" value="TreeGrafter"/>
</dbReference>
<dbReference type="GO" id="GO:0004620">
    <property type="term" value="F:phospholipase activity"/>
    <property type="evidence" value="ECO:0007669"/>
    <property type="project" value="TreeGrafter"/>
</dbReference>
<dbReference type="GO" id="GO:0052651">
    <property type="term" value="P:monoacylglycerol catabolic process"/>
    <property type="evidence" value="ECO:0007669"/>
    <property type="project" value="TreeGrafter"/>
</dbReference>
<feature type="domain" description="AB hydrolase-1" evidence="2">
    <location>
        <begin position="171"/>
        <end position="304"/>
    </location>
</feature>
<dbReference type="SUPFAM" id="SSF53474">
    <property type="entry name" value="alpha/beta-Hydrolases"/>
    <property type="match status" value="1"/>
</dbReference>
<dbReference type="KEGG" id="pcw:110205224"/>
<dbReference type="InParanoid" id="A0A6P5JYD2"/>
<evidence type="ECO:0000313" key="4">
    <source>
        <dbReference type="RefSeq" id="XP_020837289.1"/>
    </source>
</evidence>
<evidence type="ECO:0000313" key="3">
    <source>
        <dbReference type="Proteomes" id="UP000515140"/>
    </source>
</evidence>
<feature type="region of interest" description="Disordered" evidence="1">
    <location>
        <begin position="412"/>
        <end position="433"/>
    </location>
</feature>
<proteinExistence type="predicted"/>
<dbReference type="GO" id="GO:0012505">
    <property type="term" value="C:endomembrane system"/>
    <property type="evidence" value="ECO:0007669"/>
    <property type="project" value="TreeGrafter"/>
</dbReference>
<gene>
    <name evidence="4" type="primary">ABHD16B</name>
</gene>
<dbReference type="PANTHER" id="PTHR12277:SF37">
    <property type="entry name" value="PROTEIN ABHD16B"/>
    <property type="match status" value="1"/>
</dbReference>
<dbReference type="RefSeq" id="XP_020837289.1">
    <property type="nucleotide sequence ID" value="XM_020981630.1"/>
</dbReference>
<dbReference type="CTD" id="140701"/>
<dbReference type="Pfam" id="PF00561">
    <property type="entry name" value="Abhydrolase_1"/>
    <property type="match status" value="1"/>
</dbReference>
<dbReference type="InterPro" id="IPR029058">
    <property type="entry name" value="AB_hydrolase_fold"/>
</dbReference>
<accession>A0A6P5JYD2</accession>
<dbReference type="InterPro" id="IPR000073">
    <property type="entry name" value="AB_hydrolase_1"/>
</dbReference>
<dbReference type="AlphaFoldDB" id="A0A6P5JYD2"/>
<dbReference type="Proteomes" id="UP000515140">
    <property type="component" value="Unplaced"/>
</dbReference>
<reference evidence="4" key="1">
    <citation type="submission" date="2025-08" db="UniProtKB">
        <authorList>
            <consortium name="RefSeq"/>
        </authorList>
    </citation>
    <scope>IDENTIFICATION</scope>
    <source>
        <tissue evidence="4">Spleen</tissue>
    </source>
</reference>
<evidence type="ECO:0000259" key="2">
    <source>
        <dbReference type="Pfam" id="PF00561"/>
    </source>
</evidence>
<organism evidence="3 4">
    <name type="scientific">Phascolarctos cinereus</name>
    <name type="common">Koala</name>
    <dbReference type="NCBI Taxonomy" id="38626"/>
    <lineage>
        <taxon>Eukaryota</taxon>
        <taxon>Metazoa</taxon>
        <taxon>Chordata</taxon>
        <taxon>Craniata</taxon>
        <taxon>Vertebrata</taxon>
        <taxon>Euteleostomi</taxon>
        <taxon>Mammalia</taxon>
        <taxon>Metatheria</taxon>
        <taxon>Diprotodontia</taxon>
        <taxon>Phascolarctidae</taxon>
        <taxon>Phascolarctos</taxon>
    </lineage>
</organism>
<dbReference type="PANTHER" id="PTHR12277">
    <property type="entry name" value="ALPHA/BETA HYDROLASE DOMAIN-CONTAINING PROTEIN"/>
    <property type="match status" value="1"/>
</dbReference>
<protein>
    <submittedName>
        <fullName evidence="4">Protein ABHD16B</fullName>
    </submittedName>
</protein>